<organism evidence="3 4">
    <name type="scientific">Wickerhamomyces pijperi</name>
    <name type="common">Yeast</name>
    <name type="synonym">Pichia pijperi</name>
    <dbReference type="NCBI Taxonomy" id="599730"/>
    <lineage>
        <taxon>Eukaryota</taxon>
        <taxon>Fungi</taxon>
        <taxon>Dikarya</taxon>
        <taxon>Ascomycota</taxon>
        <taxon>Saccharomycotina</taxon>
        <taxon>Saccharomycetes</taxon>
        <taxon>Phaffomycetales</taxon>
        <taxon>Wickerhamomycetaceae</taxon>
        <taxon>Wickerhamomyces</taxon>
    </lineage>
</organism>
<dbReference type="PANTHER" id="PTHR31303">
    <property type="entry name" value="CTP-DEPENDENT DIACYLGLYCEROL KINASE 1"/>
    <property type="match status" value="1"/>
</dbReference>
<dbReference type="EMBL" id="JAEUBG010001205">
    <property type="protein sequence ID" value="KAH3686776.1"/>
    <property type="molecule type" value="Genomic_DNA"/>
</dbReference>
<dbReference type="GO" id="GO:0006654">
    <property type="term" value="P:phosphatidic acid biosynthetic process"/>
    <property type="evidence" value="ECO:0007669"/>
    <property type="project" value="TreeGrafter"/>
</dbReference>
<reference evidence="3" key="1">
    <citation type="journal article" date="2021" name="Open Biol.">
        <title>Shared evolutionary footprints suggest mitochondrial oxidative damage underlies multiple complex I losses in fungi.</title>
        <authorList>
            <person name="Schikora-Tamarit M.A."/>
            <person name="Marcet-Houben M."/>
            <person name="Nosek J."/>
            <person name="Gabaldon T."/>
        </authorList>
    </citation>
    <scope>NUCLEOTIDE SEQUENCE</scope>
    <source>
        <strain evidence="3">CBS2887</strain>
    </source>
</reference>
<feature type="compositionally biased region" description="Acidic residues" evidence="1">
    <location>
        <begin position="63"/>
        <end position="74"/>
    </location>
</feature>
<dbReference type="InterPro" id="IPR037997">
    <property type="entry name" value="Dgk1-like"/>
</dbReference>
<feature type="transmembrane region" description="Helical" evidence="2">
    <location>
        <begin position="149"/>
        <end position="167"/>
    </location>
</feature>
<dbReference type="GO" id="GO:0005789">
    <property type="term" value="C:endoplasmic reticulum membrane"/>
    <property type="evidence" value="ECO:0007669"/>
    <property type="project" value="TreeGrafter"/>
</dbReference>
<evidence type="ECO:0000256" key="1">
    <source>
        <dbReference type="SAM" id="MobiDB-lite"/>
    </source>
</evidence>
<dbReference type="OrthoDB" id="5673at2759"/>
<feature type="transmembrane region" description="Helical" evidence="2">
    <location>
        <begin position="238"/>
        <end position="259"/>
    </location>
</feature>
<sequence length="361" mass="40071">MATASDIPTQGSTILRRTRAQKRAAEEAEAELAKAKANELQSKQIEIITSQSEEELTKEYELINDQDGDEEDENPSTIGTSLSINKSNTGSSSNLLAVPKSSTTSLTPDNDFVGSLELRPNSPALGNDYLTAHHVFGDYVRKHEVPRKVFHSSIGFVTLYLYTQGVQIDSFPIWFHTSFAVILGFDLLRMRSRRVNYLYCQLLGFLMREKEVSGFNGVLWYILGLDFAFSFFSKDIAVMAVLLLSWSDTAASTFGRAYGYLTPKIARNKSLAGSLAAFVVGVVSSLIFYGYFIPKYDYVNAPGSIYWSAETSYLNLYTLSGLAGFVAALSEGIDIFDFDDNLTIPVLSSMFFYVVITAFHK</sequence>
<keyword evidence="2" id="KW-1133">Transmembrane helix</keyword>
<feature type="transmembrane region" description="Helical" evidence="2">
    <location>
        <begin position="212"/>
        <end position="232"/>
    </location>
</feature>
<name>A0A9P8TPU8_WICPI</name>
<keyword evidence="2" id="KW-0812">Transmembrane</keyword>
<dbReference type="Proteomes" id="UP000774326">
    <property type="component" value="Unassembled WGS sequence"/>
</dbReference>
<gene>
    <name evidence="3" type="ORF">WICPIJ_002255</name>
</gene>
<evidence type="ECO:0000313" key="4">
    <source>
        <dbReference type="Proteomes" id="UP000774326"/>
    </source>
</evidence>
<keyword evidence="4" id="KW-1185">Reference proteome</keyword>
<dbReference type="PANTHER" id="PTHR31303:SF1">
    <property type="entry name" value="CTP-DEPENDENT DIACYLGLYCEROL KINASE 1"/>
    <property type="match status" value="1"/>
</dbReference>
<feature type="region of interest" description="Disordered" evidence="1">
    <location>
        <begin position="1"/>
        <end position="27"/>
    </location>
</feature>
<proteinExistence type="predicted"/>
<evidence type="ECO:0008006" key="5">
    <source>
        <dbReference type="Google" id="ProtNLM"/>
    </source>
</evidence>
<evidence type="ECO:0000313" key="3">
    <source>
        <dbReference type="EMBL" id="KAH3686776.1"/>
    </source>
</evidence>
<reference evidence="3" key="2">
    <citation type="submission" date="2021-01" db="EMBL/GenBank/DDBJ databases">
        <authorList>
            <person name="Schikora-Tamarit M.A."/>
        </authorList>
    </citation>
    <scope>NUCLEOTIDE SEQUENCE</scope>
    <source>
        <strain evidence="3">CBS2887</strain>
    </source>
</reference>
<feature type="transmembrane region" description="Helical" evidence="2">
    <location>
        <begin position="271"/>
        <end position="292"/>
    </location>
</feature>
<keyword evidence="2" id="KW-0472">Membrane</keyword>
<dbReference type="AlphaFoldDB" id="A0A9P8TPU8"/>
<comment type="caution">
    <text evidence="3">The sequence shown here is derived from an EMBL/GenBank/DDBJ whole genome shotgun (WGS) entry which is preliminary data.</text>
</comment>
<dbReference type="GO" id="GO:0004143">
    <property type="term" value="F:ATP-dependent diacylglycerol kinase activity"/>
    <property type="evidence" value="ECO:0007669"/>
    <property type="project" value="InterPro"/>
</dbReference>
<feature type="transmembrane region" description="Helical" evidence="2">
    <location>
        <begin position="342"/>
        <end position="360"/>
    </location>
</feature>
<feature type="region of interest" description="Disordered" evidence="1">
    <location>
        <begin position="63"/>
        <end position="91"/>
    </location>
</feature>
<accession>A0A9P8TPU8</accession>
<feature type="compositionally biased region" description="Polar residues" evidence="1">
    <location>
        <begin position="75"/>
        <end position="91"/>
    </location>
</feature>
<feature type="transmembrane region" description="Helical" evidence="2">
    <location>
        <begin position="173"/>
        <end position="191"/>
    </location>
</feature>
<evidence type="ECO:0000256" key="2">
    <source>
        <dbReference type="SAM" id="Phobius"/>
    </source>
</evidence>
<feature type="compositionally biased region" description="Polar residues" evidence="1">
    <location>
        <begin position="1"/>
        <end position="15"/>
    </location>
</feature>
<protein>
    <recommendedName>
        <fullName evidence="5">CTP-dependent diacylglycerol kinase 1</fullName>
    </recommendedName>
</protein>